<evidence type="ECO:0000313" key="4">
    <source>
        <dbReference type="Proteomes" id="UP000189796"/>
    </source>
</evidence>
<dbReference type="EMBL" id="LT670817">
    <property type="protein sequence ID" value="SHH88036.1"/>
    <property type="molecule type" value="Genomic_DNA"/>
</dbReference>
<evidence type="ECO:0000256" key="1">
    <source>
        <dbReference type="SAM" id="MobiDB-lite"/>
    </source>
</evidence>
<keyword evidence="2" id="KW-0732">Signal</keyword>
<organism evidence="3 4">
    <name type="scientific">Bradyrhizobium erythrophlei</name>
    <dbReference type="NCBI Taxonomy" id="1437360"/>
    <lineage>
        <taxon>Bacteria</taxon>
        <taxon>Pseudomonadati</taxon>
        <taxon>Pseudomonadota</taxon>
        <taxon>Alphaproteobacteria</taxon>
        <taxon>Hyphomicrobiales</taxon>
        <taxon>Nitrobacteraceae</taxon>
        <taxon>Bradyrhizobium</taxon>
    </lineage>
</organism>
<dbReference type="Proteomes" id="UP000189796">
    <property type="component" value="Chromosome I"/>
</dbReference>
<dbReference type="Pfam" id="PF13618">
    <property type="entry name" value="Gluconate_2-dh3"/>
    <property type="match status" value="1"/>
</dbReference>
<dbReference type="InterPro" id="IPR027056">
    <property type="entry name" value="Gluconate_2DH_su3"/>
</dbReference>
<name>A0A1M5WKG0_9BRAD</name>
<feature type="chain" id="PRO_5009914691" evidence="2">
    <location>
        <begin position="25"/>
        <end position="242"/>
    </location>
</feature>
<feature type="signal peptide" evidence="2">
    <location>
        <begin position="1"/>
        <end position="24"/>
    </location>
</feature>
<proteinExistence type="predicted"/>
<protein>
    <submittedName>
        <fullName evidence="3">Gluconate 2-dehydrogenase gamma chain</fullName>
    </submittedName>
</protein>
<feature type="region of interest" description="Disordered" evidence="1">
    <location>
        <begin position="97"/>
        <end position="120"/>
    </location>
</feature>
<evidence type="ECO:0000256" key="2">
    <source>
        <dbReference type="SAM" id="SignalP"/>
    </source>
</evidence>
<sequence length="242" mass="26737">MVMRRRDFLAGTAILVLSTMNSRATVISGGLPWTPNAGSPPVPVRPGPWHYFTSDEGRAVEALADRIIPSDPQTPGGKDSGCAVFIDRQLAGPYGRSDGHYTQPPFMSGTKQQGAQSADGPAATYRKALAALDRYCQASYQGKRFADLSDEQKDELLKSIEDEKTKLEGIDAQSFFELVVKDVQEGFFADPLYGGNRDMVAWKMIGYPGARYNYLDWVERHNERFPLPPVSITGRADWTPKT</sequence>
<reference evidence="3 4" key="1">
    <citation type="submission" date="2016-11" db="EMBL/GenBank/DDBJ databases">
        <authorList>
            <person name="Jaros S."/>
            <person name="Januszkiewicz K."/>
            <person name="Wedrychowicz H."/>
        </authorList>
    </citation>
    <scope>NUCLEOTIDE SEQUENCE [LARGE SCALE GENOMIC DNA]</scope>
    <source>
        <strain evidence="3 4">GAS138</strain>
    </source>
</reference>
<dbReference type="OrthoDB" id="8400810at2"/>
<dbReference type="AlphaFoldDB" id="A0A1M5WKG0"/>
<accession>A0A1M5WKG0</accession>
<gene>
    <name evidence="3" type="ORF">SAMN05443248_6641</name>
</gene>
<evidence type="ECO:0000313" key="3">
    <source>
        <dbReference type="EMBL" id="SHH88036.1"/>
    </source>
</evidence>